<organism evidence="1 2">
    <name type="scientific">Ixodes persulcatus</name>
    <name type="common">Taiga tick</name>
    <dbReference type="NCBI Taxonomy" id="34615"/>
    <lineage>
        <taxon>Eukaryota</taxon>
        <taxon>Metazoa</taxon>
        <taxon>Ecdysozoa</taxon>
        <taxon>Arthropoda</taxon>
        <taxon>Chelicerata</taxon>
        <taxon>Arachnida</taxon>
        <taxon>Acari</taxon>
        <taxon>Parasitiformes</taxon>
        <taxon>Ixodida</taxon>
        <taxon>Ixodoidea</taxon>
        <taxon>Ixodidae</taxon>
        <taxon>Ixodinae</taxon>
        <taxon>Ixodes</taxon>
    </lineage>
</organism>
<proteinExistence type="predicted"/>
<gene>
    <name evidence="1" type="ORF">HPB47_011340</name>
</gene>
<sequence>MVWLFGGALLTGSAADGAVLAAYGDVVVVTLNYRLKTTSIASVGVLTRLHCLDKVRAPRSVTFHLLSPITQFTVRKAIIQSGG</sequence>
<evidence type="ECO:0000313" key="1">
    <source>
        <dbReference type="EMBL" id="KAG0411536.1"/>
    </source>
</evidence>
<dbReference type="Proteomes" id="UP000805193">
    <property type="component" value="Unassembled WGS sequence"/>
</dbReference>
<evidence type="ECO:0000313" key="2">
    <source>
        <dbReference type="Proteomes" id="UP000805193"/>
    </source>
</evidence>
<name>A0AC60NWK6_IXOPE</name>
<reference evidence="1 2" key="1">
    <citation type="journal article" date="2020" name="Cell">
        <title>Large-Scale Comparative Analyses of Tick Genomes Elucidate Their Genetic Diversity and Vector Capacities.</title>
        <authorList>
            <consortium name="Tick Genome and Microbiome Consortium (TIGMIC)"/>
            <person name="Jia N."/>
            <person name="Wang J."/>
            <person name="Shi W."/>
            <person name="Du L."/>
            <person name="Sun Y."/>
            <person name="Zhan W."/>
            <person name="Jiang J.F."/>
            <person name="Wang Q."/>
            <person name="Zhang B."/>
            <person name="Ji P."/>
            <person name="Bell-Sakyi L."/>
            <person name="Cui X.M."/>
            <person name="Yuan T.T."/>
            <person name="Jiang B.G."/>
            <person name="Yang W.F."/>
            <person name="Lam T.T."/>
            <person name="Chang Q.C."/>
            <person name="Ding S.J."/>
            <person name="Wang X.J."/>
            <person name="Zhu J.G."/>
            <person name="Ruan X.D."/>
            <person name="Zhao L."/>
            <person name="Wei J.T."/>
            <person name="Ye R.Z."/>
            <person name="Que T.C."/>
            <person name="Du C.H."/>
            <person name="Zhou Y.H."/>
            <person name="Cheng J.X."/>
            <person name="Dai P.F."/>
            <person name="Guo W.B."/>
            <person name="Han X.H."/>
            <person name="Huang E.J."/>
            <person name="Li L.F."/>
            <person name="Wei W."/>
            <person name="Gao Y.C."/>
            <person name="Liu J.Z."/>
            <person name="Shao H.Z."/>
            <person name="Wang X."/>
            <person name="Wang C.C."/>
            <person name="Yang T.C."/>
            <person name="Huo Q.B."/>
            <person name="Li W."/>
            <person name="Chen H.Y."/>
            <person name="Chen S.E."/>
            <person name="Zhou L.G."/>
            <person name="Ni X.B."/>
            <person name="Tian J.H."/>
            <person name="Sheng Y."/>
            <person name="Liu T."/>
            <person name="Pan Y.S."/>
            <person name="Xia L.Y."/>
            <person name="Li J."/>
            <person name="Zhao F."/>
            <person name="Cao W.C."/>
        </authorList>
    </citation>
    <scope>NUCLEOTIDE SEQUENCE [LARGE SCALE GENOMIC DNA]</scope>
    <source>
        <strain evidence="1">Iper-2018</strain>
    </source>
</reference>
<comment type="caution">
    <text evidence="1">The sequence shown here is derived from an EMBL/GenBank/DDBJ whole genome shotgun (WGS) entry which is preliminary data.</text>
</comment>
<keyword evidence="2" id="KW-1185">Reference proteome</keyword>
<feature type="non-terminal residue" evidence="1">
    <location>
        <position position="83"/>
    </location>
</feature>
<accession>A0AC60NWK6</accession>
<protein>
    <submittedName>
        <fullName evidence="1">Uncharacterized protein</fullName>
    </submittedName>
</protein>
<dbReference type="EMBL" id="JABSTQ010011422">
    <property type="protein sequence ID" value="KAG0411536.1"/>
    <property type="molecule type" value="Genomic_DNA"/>
</dbReference>